<accession>A0ABQ8P3Y6</accession>
<evidence type="ECO:0000313" key="2">
    <source>
        <dbReference type="EMBL" id="KAJ1606171.1"/>
    </source>
</evidence>
<dbReference type="Proteomes" id="UP001071777">
    <property type="component" value="Unassembled WGS sequence"/>
</dbReference>
<evidence type="ECO:0000313" key="3">
    <source>
        <dbReference type="Proteomes" id="UP001071777"/>
    </source>
</evidence>
<keyword evidence="3" id="KW-1185">Reference proteome</keyword>
<feature type="compositionally biased region" description="Polar residues" evidence="1">
    <location>
        <begin position="1"/>
        <end position="17"/>
    </location>
</feature>
<comment type="caution">
    <text evidence="2">The sequence shown here is derived from an EMBL/GenBank/DDBJ whole genome shotgun (WGS) entry which is preliminary data.</text>
</comment>
<dbReference type="EMBL" id="JAPCXB010000150">
    <property type="protein sequence ID" value="KAJ1606171.1"/>
    <property type="molecule type" value="Genomic_DNA"/>
</dbReference>
<sequence length="285" mass="31616">MDDGEPSTTQQSGQTCPMNLEEEVKVNDIDKPDEVLVKGQGIGNDNVAATKETDISENPTVQNVTEESSKDNIGEHAKDNESTENSNDSNSISENAMKTEKSDETVDEEGKKSETTAVSDTSSKSKRLSKIDFSVFEEGFYRRYKSFFHDKLADEIDLSQDKAVVSQKINEHFSNFEINPVDVIRTFLVLRKNSEHSHGHFVMSPAQSPEPNINQSSEGNTRGRRCANKDIVNNDASNAEANTNGVNSYKGEYKSENSSIVENHTEIGVSTRNSKKGRVSNRGRR</sequence>
<feature type="compositionally biased region" description="Basic residues" evidence="1">
    <location>
        <begin position="273"/>
        <end position="285"/>
    </location>
</feature>
<dbReference type="InterPro" id="IPR038291">
    <property type="entry name" value="SAP30_C_sf"/>
</dbReference>
<feature type="compositionally biased region" description="Basic and acidic residues" evidence="1">
    <location>
        <begin position="97"/>
        <end position="114"/>
    </location>
</feature>
<protein>
    <recommendedName>
        <fullName evidence="4">Histone deacetylase complex subunit SAP30 Sin3 binding domain-containing protein</fullName>
    </recommendedName>
</protein>
<feature type="compositionally biased region" description="Low complexity" evidence="1">
    <location>
        <begin position="83"/>
        <end position="95"/>
    </location>
</feature>
<dbReference type="Gene3D" id="6.10.160.20">
    <property type="match status" value="1"/>
</dbReference>
<feature type="region of interest" description="Disordered" evidence="1">
    <location>
        <begin position="1"/>
        <end position="124"/>
    </location>
</feature>
<feature type="compositionally biased region" description="Basic and acidic residues" evidence="1">
    <location>
        <begin position="22"/>
        <end position="36"/>
    </location>
</feature>
<feature type="compositionally biased region" description="Polar residues" evidence="1">
    <location>
        <begin position="256"/>
        <end position="272"/>
    </location>
</feature>
<evidence type="ECO:0000256" key="1">
    <source>
        <dbReference type="SAM" id="MobiDB-lite"/>
    </source>
</evidence>
<reference evidence="2" key="1">
    <citation type="submission" date="2022-10" db="EMBL/GenBank/DDBJ databases">
        <title>Adaptive evolution leads to modifications in subtelomeric GC content in a zoonotic Cryptosporidium species.</title>
        <authorList>
            <person name="Li J."/>
            <person name="Feng Y."/>
            <person name="Xiao L."/>
        </authorList>
    </citation>
    <scope>NUCLEOTIDE SEQUENCE</scope>
    <source>
        <strain evidence="2">25894</strain>
    </source>
</reference>
<name>A0ABQ8P3Y6_9CRYT</name>
<feature type="compositionally biased region" description="Basic and acidic residues" evidence="1">
    <location>
        <begin position="67"/>
        <end position="81"/>
    </location>
</feature>
<feature type="region of interest" description="Disordered" evidence="1">
    <location>
        <begin position="199"/>
        <end position="285"/>
    </location>
</feature>
<organism evidence="2 3">
    <name type="scientific">Cryptosporidium canis</name>
    <dbReference type="NCBI Taxonomy" id="195482"/>
    <lineage>
        <taxon>Eukaryota</taxon>
        <taxon>Sar</taxon>
        <taxon>Alveolata</taxon>
        <taxon>Apicomplexa</taxon>
        <taxon>Conoidasida</taxon>
        <taxon>Coccidia</taxon>
        <taxon>Eucoccidiorida</taxon>
        <taxon>Eimeriorina</taxon>
        <taxon>Cryptosporidiidae</taxon>
        <taxon>Cryptosporidium</taxon>
    </lineage>
</organism>
<feature type="compositionally biased region" description="Polar residues" evidence="1">
    <location>
        <begin position="205"/>
        <end position="220"/>
    </location>
</feature>
<proteinExistence type="predicted"/>
<gene>
    <name evidence="2" type="ORF">OJ252_3258</name>
</gene>
<feature type="compositionally biased region" description="Polar residues" evidence="1">
    <location>
        <begin position="56"/>
        <end position="66"/>
    </location>
</feature>
<evidence type="ECO:0008006" key="4">
    <source>
        <dbReference type="Google" id="ProtNLM"/>
    </source>
</evidence>
<feature type="compositionally biased region" description="Polar residues" evidence="1">
    <location>
        <begin position="234"/>
        <end position="247"/>
    </location>
</feature>